<dbReference type="AlphaFoldDB" id="A0A5B7G5Q6"/>
<proteinExistence type="predicted"/>
<evidence type="ECO:0000313" key="1">
    <source>
        <dbReference type="EMBL" id="MPC52805.1"/>
    </source>
</evidence>
<comment type="caution">
    <text evidence="1">The sequence shown here is derived from an EMBL/GenBank/DDBJ whole genome shotgun (WGS) entry which is preliminary data.</text>
</comment>
<gene>
    <name evidence="1" type="ORF">E2C01_046683</name>
</gene>
<organism evidence="1 2">
    <name type="scientific">Portunus trituberculatus</name>
    <name type="common">Swimming crab</name>
    <name type="synonym">Neptunus trituberculatus</name>
    <dbReference type="NCBI Taxonomy" id="210409"/>
    <lineage>
        <taxon>Eukaryota</taxon>
        <taxon>Metazoa</taxon>
        <taxon>Ecdysozoa</taxon>
        <taxon>Arthropoda</taxon>
        <taxon>Crustacea</taxon>
        <taxon>Multicrustacea</taxon>
        <taxon>Malacostraca</taxon>
        <taxon>Eumalacostraca</taxon>
        <taxon>Eucarida</taxon>
        <taxon>Decapoda</taxon>
        <taxon>Pleocyemata</taxon>
        <taxon>Brachyura</taxon>
        <taxon>Eubrachyura</taxon>
        <taxon>Portunoidea</taxon>
        <taxon>Portunidae</taxon>
        <taxon>Portuninae</taxon>
        <taxon>Portunus</taxon>
    </lineage>
</organism>
<keyword evidence="2" id="KW-1185">Reference proteome</keyword>
<sequence length="44" mass="5039">MPLLLLRPCCTMLSYFHPYSFQPPNARVNHAVLSQSFTPFNGEL</sequence>
<protein>
    <submittedName>
        <fullName evidence="1">Uncharacterized protein</fullName>
    </submittedName>
</protein>
<dbReference type="EMBL" id="VSRR010011164">
    <property type="protein sequence ID" value="MPC52805.1"/>
    <property type="molecule type" value="Genomic_DNA"/>
</dbReference>
<dbReference type="Proteomes" id="UP000324222">
    <property type="component" value="Unassembled WGS sequence"/>
</dbReference>
<reference evidence="1 2" key="1">
    <citation type="submission" date="2019-05" db="EMBL/GenBank/DDBJ databases">
        <title>Another draft genome of Portunus trituberculatus and its Hox gene families provides insights of decapod evolution.</title>
        <authorList>
            <person name="Jeong J.-H."/>
            <person name="Song I."/>
            <person name="Kim S."/>
            <person name="Choi T."/>
            <person name="Kim D."/>
            <person name="Ryu S."/>
            <person name="Kim W."/>
        </authorList>
    </citation>
    <scope>NUCLEOTIDE SEQUENCE [LARGE SCALE GENOMIC DNA]</scope>
    <source>
        <tissue evidence="1">Muscle</tissue>
    </source>
</reference>
<accession>A0A5B7G5Q6</accession>
<name>A0A5B7G5Q6_PORTR</name>
<evidence type="ECO:0000313" key="2">
    <source>
        <dbReference type="Proteomes" id="UP000324222"/>
    </source>
</evidence>